<dbReference type="EMBL" id="UYSU01039741">
    <property type="protein sequence ID" value="VDM01642.1"/>
    <property type="molecule type" value="Genomic_DNA"/>
</dbReference>
<dbReference type="AlphaFoldDB" id="A0A183TFK8"/>
<dbReference type="Proteomes" id="UP000275846">
    <property type="component" value="Unassembled WGS sequence"/>
</dbReference>
<evidence type="ECO:0000313" key="4">
    <source>
        <dbReference type="WBParaSite" id="SSLN_0001582701-mRNA-1"/>
    </source>
</evidence>
<reference evidence="4" key="1">
    <citation type="submission" date="2016-06" db="UniProtKB">
        <authorList>
            <consortium name="WormBaseParasite"/>
        </authorList>
    </citation>
    <scope>IDENTIFICATION</scope>
</reference>
<evidence type="ECO:0000313" key="3">
    <source>
        <dbReference type="Proteomes" id="UP000275846"/>
    </source>
</evidence>
<reference evidence="2 3" key="2">
    <citation type="submission" date="2018-11" db="EMBL/GenBank/DDBJ databases">
        <authorList>
            <consortium name="Pathogen Informatics"/>
        </authorList>
    </citation>
    <scope>NUCLEOTIDE SEQUENCE [LARGE SCALE GENOMIC DNA]</scope>
    <source>
        <strain evidence="2 3">NST_G2</strain>
    </source>
</reference>
<evidence type="ECO:0000256" key="1">
    <source>
        <dbReference type="SAM" id="MobiDB-lite"/>
    </source>
</evidence>
<organism evidence="4">
    <name type="scientific">Schistocephalus solidus</name>
    <name type="common">Tapeworm</name>
    <dbReference type="NCBI Taxonomy" id="70667"/>
    <lineage>
        <taxon>Eukaryota</taxon>
        <taxon>Metazoa</taxon>
        <taxon>Spiralia</taxon>
        <taxon>Lophotrochozoa</taxon>
        <taxon>Platyhelminthes</taxon>
        <taxon>Cestoda</taxon>
        <taxon>Eucestoda</taxon>
        <taxon>Diphyllobothriidea</taxon>
        <taxon>Diphyllobothriidae</taxon>
        <taxon>Schistocephalus</taxon>
    </lineage>
</organism>
<evidence type="ECO:0000313" key="2">
    <source>
        <dbReference type="EMBL" id="VDM01642.1"/>
    </source>
</evidence>
<feature type="compositionally biased region" description="Acidic residues" evidence="1">
    <location>
        <begin position="11"/>
        <end position="33"/>
    </location>
</feature>
<feature type="compositionally biased region" description="Basic and acidic residues" evidence="1">
    <location>
        <begin position="1"/>
        <end position="10"/>
    </location>
</feature>
<gene>
    <name evidence="2" type="ORF">SSLN_LOCUS15256</name>
</gene>
<feature type="region of interest" description="Disordered" evidence="1">
    <location>
        <begin position="1"/>
        <end position="36"/>
    </location>
</feature>
<dbReference type="WBParaSite" id="SSLN_0001582701-mRNA-1">
    <property type="protein sequence ID" value="SSLN_0001582701-mRNA-1"/>
    <property type="gene ID" value="SSLN_0001582701"/>
</dbReference>
<proteinExistence type="predicted"/>
<protein>
    <submittedName>
        <fullName evidence="2 4">Uncharacterized protein</fullName>
    </submittedName>
</protein>
<keyword evidence="3" id="KW-1185">Reference proteome</keyword>
<sequence length="169" mass="18523">MDNGHPLKEEEEKEEEEQEEEQEQEEQEQEEEERSLGEVYWLADVSSISFVYPSTETGESCSHFPLYDTVLIASGLSTLAVRHVPLVPPVPSPPPITSSSTSACVGRGVPLRLGSPQSSSHLLIPCDTTSAGGSLWRGPPPILLGRGDSWRPRIFHAVTVSCRKALTTR</sequence>
<name>A0A183TFK8_SCHSO</name>
<accession>A0A183TFK8</accession>